<dbReference type="RefSeq" id="WP_124275930.1">
    <property type="nucleotide sequence ID" value="NZ_RDBM01000022.1"/>
</dbReference>
<keyword evidence="1" id="KW-1133">Transmembrane helix</keyword>
<keyword evidence="1" id="KW-0812">Transmembrane</keyword>
<name>A0A652LA47_9ACTN</name>
<feature type="transmembrane region" description="Helical" evidence="1">
    <location>
        <begin position="62"/>
        <end position="86"/>
    </location>
</feature>
<gene>
    <name evidence="2" type="ORF">EAO74_05735</name>
</gene>
<keyword evidence="1" id="KW-0472">Membrane</keyword>
<accession>A0A652LA47</accession>
<proteinExistence type="predicted"/>
<evidence type="ECO:0000256" key="1">
    <source>
        <dbReference type="SAM" id="Phobius"/>
    </source>
</evidence>
<dbReference type="EMBL" id="RDBM01000022">
    <property type="protein sequence ID" value="TXS32544.1"/>
    <property type="molecule type" value="Genomic_DNA"/>
</dbReference>
<evidence type="ECO:0000313" key="2">
    <source>
        <dbReference type="EMBL" id="TXS32544.1"/>
    </source>
</evidence>
<sequence length="88" mass="8800">MGVGILLMVCGAAGVGWGAMYLFDVRGAADKAAARRNAVRAVTAARTLDLGLAQPSRLGASFFRAIGGVVLPCGLVLGLIGLALTLTG</sequence>
<organism evidence="2">
    <name type="scientific">Streptomyces sp. gb1(2016)</name>
    <dbReference type="NCBI Taxonomy" id="1828321"/>
    <lineage>
        <taxon>Bacteria</taxon>
        <taxon>Bacillati</taxon>
        <taxon>Actinomycetota</taxon>
        <taxon>Actinomycetes</taxon>
        <taxon>Kitasatosporales</taxon>
        <taxon>Streptomycetaceae</taxon>
        <taxon>Streptomyces</taxon>
    </lineage>
</organism>
<dbReference type="AlphaFoldDB" id="A0A652LA47"/>
<protein>
    <submittedName>
        <fullName evidence="2">Uncharacterized protein</fullName>
    </submittedName>
</protein>
<reference evidence="2" key="1">
    <citation type="submission" date="2018-10" db="EMBL/GenBank/DDBJ databases">
        <authorList>
            <person name="Hariharan J."/>
            <person name="Choudoir M.J."/>
            <person name="Diebold P."/>
            <person name="Panke-Buisse K."/>
            <person name="Campbell A.N."/>
            <person name="Buckley D.H."/>
        </authorList>
    </citation>
    <scope>NUCLEOTIDE SEQUENCE</scope>
    <source>
        <strain evidence="2">Gb1</strain>
    </source>
</reference>
<comment type="caution">
    <text evidence="2">The sequence shown here is derived from an EMBL/GenBank/DDBJ whole genome shotgun (WGS) entry which is preliminary data.</text>
</comment>